<reference evidence="3 4" key="1">
    <citation type="submission" date="2023-09" db="EMBL/GenBank/DDBJ databases">
        <authorList>
            <person name="Rey-Velasco X."/>
        </authorList>
    </citation>
    <scope>NUCLEOTIDE SEQUENCE [LARGE SCALE GENOMIC DNA]</scope>
    <source>
        <strain evidence="3 4">F394</strain>
    </source>
</reference>
<dbReference type="InterPro" id="IPR022134">
    <property type="entry name" value="DUF3667"/>
</dbReference>
<keyword evidence="2" id="KW-1133">Transmembrane helix</keyword>
<feature type="transmembrane region" description="Helical" evidence="2">
    <location>
        <begin position="372"/>
        <end position="391"/>
    </location>
</feature>
<feature type="compositionally biased region" description="Pro residues" evidence="1">
    <location>
        <begin position="1"/>
        <end position="10"/>
    </location>
</feature>
<feature type="transmembrane region" description="Helical" evidence="2">
    <location>
        <begin position="104"/>
        <end position="121"/>
    </location>
</feature>
<feature type="transmembrane region" description="Helical" evidence="2">
    <location>
        <begin position="346"/>
        <end position="366"/>
    </location>
</feature>
<protein>
    <submittedName>
        <fullName evidence="3">DUF3667 domain-containing protein</fullName>
    </submittedName>
</protein>
<gene>
    <name evidence="3" type="ORF">RM540_10480</name>
</gene>
<feature type="transmembrane region" description="Helical" evidence="2">
    <location>
        <begin position="315"/>
        <end position="334"/>
    </location>
</feature>
<evidence type="ECO:0000313" key="3">
    <source>
        <dbReference type="EMBL" id="MDT0632170.1"/>
    </source>
</evidence>
<dbReference type="Pfam" id="PF12412">
    <property type="entry name" value="DUF3667"/>
    <property type="match status" value="1"/>
</dbReference>
<feature type="region of interest" description="Disordered" evidence="1">
    <location>
        <begin position="1"/>
        <end position="28"/>
    </location>
</feature>
<feature type="transmembrane region" description="Helical" evidence="2">
    <location>
        <begin position="412"/>
        <end position="433"/>
    </location>
</feature>
<keyword evidence="2" id="KW-0812">Transmembrane</keyword>
<dbReference type="EMBL" id="JAVRHT010000022">
    <property type="protein sequence ID" value="MDT0632170.1"/>
    <property type="molecule type" value="Genomic_DNA"/>
</dbReference>
<proteinExistence type="predicted"/>
<name>A0ABU3BS99_9BACT</name>
<keyword evidence="2" id="KW-0472">Membrane</keyword>
<accession>A0ABU3BS99</accession>
<evidence type="ECO:0000256" key="1">
    <source>
        <dbReference type="SAM" id="MobiDB-lite"/>
    </source>
</evidence>
<sequence length="434" mass="46785">MPDPDAPAAPPRRARLPEPTTAPPSGDGACANCGTPLAGRYCSECGQRNEPLRLPVHRFVAQSFTEFFGLDGRVWATLGVLLFKPGKLTAEFLAGRRQRYLRPLRVYLSATLVFFVLLALLDPVGRVRDTMFDEGGVDLDSTVVVAAYLADVEAQIADEPARIARAERAADSLRARLDSLTRAAVPGGVVLDGVAADSLRPALARRAADSTYDDVFDDLADAAADADDARNDARQRTAGLELEAALLRTLPPDSTVRLADVKAARAQIYPEANANIGLPDWMVRSESLRRISEAKTGEESADAGVAFFREAVGKVPTVLFLILPVFALLLKLLYVRRGWYYSEHLVFGLHTHAFAFVVFSFLALLAVPTRSAGVAVLGAALWASIPVYFVVAQKRVYGQGWIRTILKSFVLGCAYFFVLVAGLIGAILLAGALG</sequence>
<evidence type="ECO:0000313" key="4">
    <source>
        <dbReference type="Proteomes" id="UP001267426"/>
    </source>
</evidence>
<dbReference type="RefSeq" id="WP_311663823.1">
    <property type="nucleotide sequence ID" value="NZ_JAVRHT010000022.1"/>
</dbReference>
<keyword evidence="4" id="KW-1185">Reference proteome</keyword>
<evidence type="ECO:0000256" key="2">
    <source>
        <dbReference type="SAM" id="Phobius"/>
    </source>
</evidence>
<comment type="caution">
    <text evidence="3">The sequence shown here is derived from an EMBL/GenBank/DDBJ whole genome shotgun (WGS) entry which is preliminary data.</text>
</comment>
<organism evidence="3 4">
    <name type="scientific">Rubrivirga litoralis</name>
    <dbReference type="NCBI Taxonomy" id="3075598"/>
    <lineage>
        <taxon>Bacteria</taxon>
        <taxon>Pseudomonadati</taxon>
        <taxon>Rhodothermota</taxon>
        <taxon>Rhodothermia</taxon>
        <taxon>Rhodothermales</taxon>
        <taxon>Rubricoccaceae</taxon>
        <taxon>Rubrivirga</taxon>
    </lineage>
</organism>
<dbReference type="Proteomes" id="UP001267426">
    <property type="component" value="Unassembled WGS sequence"/>
</dbReference>